<reference evidence="5" key="1">
    <citation type="submission" date="2014-01" db="EMBL/GenBank/DDBJ databases">
        <title>The Genome Sequence of Anopheles farauti FAR1 (V2).</title>
        <authorList>
            <consortium name="The Broad Institute Genomics Platform"/>
            <person name="Neafsey D.E."/>
            <person name="Besansky N."/>
            <person name="Howell P."/>
            <person name="Walton C."/>
            <person name="Young S.K."/>
            <person name="Zeng Q."/>
            <person name="Gargeya S."/>
            <person name="Fitzgerald M."/>
            <person name="Haas B."/>
            <person name="Abouelleil A."/>
            <person name="Allen A.W."/>
            <person name="Alvarado L."/>
            <person name="Arachchi H.M."/>
            <person name="Berlin A.M."/>
            <person name="Chapman S.B."/>
            <person name="Gainer-Dewar J."/>
            <person name="Goldberg J."/>
            <person name="Griggs A."/>
            <person name="Gujja S."/>
            <person name="Hansen M."/>
            <person name="Howarth C."/>
            <person name="Imamovic A."/>
            <person name="Ireland A."/>
            <person name="Larimer J."/>
            <person name="McCowan C."/>
            <person name="Murphy C."/>
            <person name="Pearson M."/>
            <person name="Poon T.W."/>
            <person name="Priest M."/>
            <person name="Roberts A."/>
            <person name="Saif S."/>
            <person name="Shea T."/>
            <person name="Sisk P."/>
            <person name="Sykes S."/>
            <person name="Wortman J."/>
            <person name="Nusbaum C."/>
            <person name="Birren B."/>
        </authorList>
    </citation>
    <scope>NUCLEOTIDE SEQUENCE [LARGE SCALE GENOMIC DNA]</scope>
    <source>
        <strain evidence="5">FAR1</strain>
    </source>
</reference>
<feature type="region of interest" description="Disordered" evidence="1">
    <location>
        <begin position="585"/>
        <end position="607"/>
    </location>
</feature>
<dbReference type="VEuPathDB" id="VectorBase:AFAF017400"/>
<feature type="transmembrane region" description="Helical" evidence="2">
    <location>
        <begin position="178"/>
        <end position="203"/>
    </location>
</feature>
<feature type="compositionally biased region" description="Basic and acidic residues" evidence="1">
    <location>
        <begin position="597"/>
        <end position="607"/>
    </location>
</feature>
<name>A0A182QUY6_9DIPT</name>
<evidence type="ECO:0000313" key="5">
    <source>
        <dbReference type="Proteomes" id="UP000075886"/>
    </source>
</evidence>
<dbReference type="Proteomes" id="UP000075886">
    <property type="component" value="Unassembled WGS sequence"/>
</dbReference>
<feature type="transmembrane region" description="Helical" evidence="2">
    <location>
        <begin position="146"/>
        <end position="166"/>
    </location>
</feature>
<keyword evidence="2" id="KW-0812">Transmembrane</keyword>
<feature type="region of interest" description="Disordered" evidence="1">
    <location>
        <begin position="259"/>
        <end position="305"/>
    </location>
</feature>
<evidence type="ECO:0000256" key="3">
    <source>
        <dbReference type="SAM" id="SignalP"/>
    </source>
</evidence>
<feature type="compositionally biased region" description="Polar residues" evidence="1">
    <location>
        <begin position="266"/>
        <end position="298"/>
    </location>
</feature>
<keyword evidence="2" id="KW-0472">Membrane</keyword>
<proteinExistence type="predicted"/>
<organism evidence="4 5">
    <name type="scientific">Anopheles farauti</name>
    <dbReference type="NCBI Taxonomy" id="69004"/>
    <lineage>
        <taxon>Eukaryota</taxon>
        <taxon>Metazoa</taxon>
        <taxon>Ecdysozoa</taxon>
        <taxon>Arthropoda</taxon>
        <taxon>Hexapoda</taxon>
        <taxon>Insecta</taxon>
        <taxon>Pterygota</taxon>
        <taxon>Neoptera</taxon>
        <taxon>Endopterygota</taxon>
        <taxon>Diptera</taxon>
        <taxon>Nematocera</taxon>
        <taxon>Culicoidea</taxon>
        <taxon>Culicidae</taxon>
        <taxon>Anophelinae</taxon>
        <taxon>Anopheles</taxon>
    </lineage>
</organism>
<dbReference type="EnsemblMetazoa" id="AFAF017400-RA">
    <property type="protein sequence ID" value="AFAF017400-PA"/>
    <property type="gene ID" value="AFAF017400"/>
</dbReference>
<feature type="compositionally biased region" description="Polar residues" evidence="1">
    <location>
        <begin position="585"/>
        <end position="594"/>
    </location>
</feature>
<accession>A0A182QUY6</accession>
<evidence type="ECO:0000256" key="2">
    <source>
        <dbReference type="SAM" id="Phobius"/>
    </source>
</evidence>
<feature type="signal peptide" evidence="3">
    <location>
        <begin position="1"/>
        <end position="16"/>
    </location>
</feature>
<evidence type="ECO:0000256" key="1">
    <source>
        <dbReference type="SAM" id="MobiDB-lite"/>
    </source>
</evidence>
<keyword evidence="5" id="KW-1185">Reference proteome</keyword>
<protein>
    <submittedName>
        <fullName evidence="4">Uncharacterized protein</fullName>
    </submittedName>
</protein>
<reference evidence="4" key="2">
    <citation type="submission" date="2020-05" db="UniProtKB">
        <authorList>
            <consortium name="EnsemblMetazoa"/>
        </authorList>
    </citation>
    <scope>IDENTIFICATION</scope>
    <source>
        <strain evidence="4">FAR1</strain>
    </source>
</reference>
<keyword evidence="2" id="KW-1133">Transmembrane helix</keyword>
<evidence type="ECO:0000313" key="4">
    <source>
        <dbReference type="EnsemblMetazoa" id="AFAF017400-PA"/>
    </source>
</evidence>
<feature type="transmembrane region" description="Helical" evidence="2">
    <location>
        <begin position="215"/>
        <end position="236"/>
    </location>
</feature>
<dbReference type="AlphaFoldDB" id="A0A182QUY6"/>
<dbReference type="EMBL" id="AXCN02000606">
    <property type="status" value="NOT_ANNOTATED_CDS"/>
    <property type="molecule type" value="Genomic_DNA"/>
</dbReference>
<keyword evidence="3" id="KW-0732">Signal</keyword>
<sequence length="607" mass="67017">MSRIVWRLQLGTRARAHFVGWCASVALVFGGQATESGFRIAGPSLGAWEEKGKVTQCAHWIEARNCPAGCNSIQLAIVNCRTNRRADKPTQVTQDWCEIIVHWATQWRNGSPSTGAERPGSVDLTYLVAFSCEISWILEARGDLPIPAYLLCAQFFILFISSAILIHGLSTGISWGLLSWSIIIGVLSVPELALVMYMTIQYWGLQSAHGLTELIGYLIRLIVNCLALLCVIPTALRWRQEKKVLSQLESLASRLQLTTPTPTTPFNATNGVNSLRASKRSTQGTAPTGPSRRPSTGFDNPGYVPHENNSLDIVQQYTAYNNLYGSQSEFNASIFGLSPAMPTGPPPLVNECKKTQSLLDLRFIFPPKFLTAHTTISEKKTKDPVADEPDSVLQNNLRNQIHNKLHDVPENGTLRQTQREKDTNASIDHQQGTVATLAGEVGASANGDPIYYTIESTKNSKILGRNCVSLENLGNITFSESPLPVKKHDIPYYRYGHNLLKNYAMNPWNVLAYNPAYSPYPPAYYHYHLMNPYHLYQLQHHGGPIPPGGYFAAGHPHGGGPASYGKNHSQLTSYGYGGNPYLNGATDSRQSLGNESDDFRKYRDVAL</sequence>
<feature type="chain" id="PRO_5008133434" evidence="3">
    <location>
        <begin position="17"/>
        <end position="607"/>
    </location>
</feature>